<dbReference type="HOGENOM" id="CLU_082416_0_0_5"/>
<name>A0A060I0S3_RHIET</name>
<reference evidence="2 3" key="1">
    <citation type="submission" date="2013-12" db="EMBL/GenBank/DDBJ databases">
        <title>Complete genome sequence of Rhizobium etli bv. mimosae IE4771.</title>
        <authorList>
            <person name="Bustos P."/>
            <person name="Santamaria R.I."/>
            <person name="Lozano L."/>
            <person name="Ormeno-Orrillo E."/>
            <person name="Rogel M.A."/>
            <person name="Romero D."/>
            <person name="Cevallos M.A."/>
            <person name="Martinez-Romero E."/>
            <person name="Gonzalez V."/>
        </authorList>
    </citation>
    <scope>NUCLEOTIDE SEQUENCE [LARGE SCALE GENOMIC DNA]</scope>
    <source>
        <strain evidence="2 3">IE4771</strain>
    </source>
</reference>
<dbReference type="EMBL" id="CP006986">
    <property type="protein sequence ID" value="AIC27344.1"/>
    <property type="molecule type" value="Genomic_DNA"/>
</dbReference>
<organism evidence="2 3">
    <name type="scientific">Rhizobium etli bv. mimosae str. IE4771</name>
    <dbReference type="NCBI Taxonomy" id="1432050"/>
    <lineage>
        <taxon>Bacteria</taxon>
        <taxon>Pseudomonadati</taxon>
        <taxon>Pseudomonadota</taxon>
        <taxon>Alphaproteobacteria</taxon>
        <taxon>Hyphomicrobiales</taxon>
        <taxon>Rhizobiaceae</taxon>
        <taxon>Rhizobium/Agrobacterium group</taxon>
        <taxon>Rhizobium</taxon>
    </lineage>
</organism>
<dbReference type="PROSITE" id="PS51352">
    <property type="entry name" value="THIOREDOXIN_2"/>
    <property type="match status" value="1"/>
</dbReference>
<accession>A0A060I0S3</accession>
<dbReference type="OrthoDB" id="9809746at2"/>
<dbReference type="CDD" id="cd02970">
    <property type="entry name" value="PRX_like2"/>
    <property type="match status" value="1"/>
</dbReference>
<feature type="domain" description="Thioredoxin" evidence="1">
    <location>
        <begin position="10"/>
        <end position="164"/>
    </location>
</feature>
<proteinExistence type="predicted"/>
<dbReference type="InterPro" id="IPR036249">
    <property type="entry name" value="Thioredoxin-like_sf"/>
</dbReference>
<dbReference type="KEGG" id="rei:IE4771_CH02236"/>
<sequence>MQENRADRPLQPGDRAPNVVLDAITRQGKIAIDDFRGQKPLLVGLFRGLHCPFCRRQIAAMAELTDALQEKGIDSLTVVNTPIERARLYFRYHPLPNLLAASDPERVSHRAFGLPRVHFTETENEWPHKVSKDTVMSMRVDMPGELPEPMNPMAAMEILDRADGYEMTEDDKRMLVPGEGQLVGEFLLDRDGVVRWCFTEVEEAGRHMFGVPAPREVMSAAANMAV</sequence>
<dbReference type="Gene3D" id="3.40.30.10">
    <property type="entry name" value="Glutaredoxin"/>
    <property type="match status" value="1"/>
</dbReference>
<dbReference type="SUPFAM" id="SSF52833">
    <property type="entry name" value="Thioredoxin-like"/>
    <property type="match status" value="1"/>
</dbReference>
<dbReference type="InterPro" id="IPR013766">
    <property type="entry name" value="Thioredoxin_domain"/>
</dbReference>
<dbReference type="Pfam" id="PF00578">
    <property type="entry name" value="AhpC-TSA"/>
    <property type="match status" value="1"/>
</dbReference>
<protein>
    <submittedName>
        <fullName evidence="2">Alkyl hydroperoxide reductase protein</fullName>
    </submittedName>
</protein>
<dbReference type="AlphaFoldDB" id="A0A060I0S3"/>
<evidence type="ECO:0000313" key="3">
    <source>
        <dbReference type="Proteomes" id="UP000027180"/>
    </source>
</evidence>
<evidence type="ECO:0000313" key="2">
    <source>
        <dbReference type="EMBL" id="AIC27344.1"/>
    </source>
</evidence>
<dbReference type="Proteomes" id="UP000027180">
    <property type="component" value="Chromosome"/>
</dbReference>
<dbReference type="InterPro" id="IPR000866">
    <property type="entry name" value="AhpC/TSA"/>
</dbReference>
<dbReference type="GO" id="GO:0016209">
    <property type="term" value="F:antioxidant activity"/>
    <property type="evidence" value="ECO:0007669"/>
    <property type="project" value="InterPro"/>
</dbReference>
<gene>
    <name evidence="2" type="ORF">IE4771_CH02236</name>
</gene>
<dbReference type="RefSeq" id="WP_038688944.1">
    <property type="nucleotide sequence ID" value="NZ_CP006986.1"/>
</dbReference>
<dbReference type="GO" id="GO:0016491">
    <property type="term" value="F:oxidoreductase activity"/>
    <property type="evidence" value="ECO:0007669"/>
    <property type="project" value="InterPro"/>
</dbReference>
<evidence type="ECO:0000259" key="1">
    <source>
        <dbReference type="PROSITE" id="PS51352"/>
    </source>
</evidence>